<dbReference type="HOGENOM" id="CLU_189435_0_0_1"/>
<dbReference type="AlphaFoldDB" id="J3L2P5"/>
<evidence type="ECO:0000313" key="2">
    <source>
        <dbReference type="Proteomes" id="UP000006038"/>
    </source>
</evidence>
<accession>J3L2P5</accession>
<keyword evidence="2" id="KW-1185">Reference proteome</keyword>
<dbReference type="EnsemblPlants" id="OB01G35010.1">
    <property type="protein sequence ID" value="OB01G35010.1"/>
    <property type="gene ID" value="OB01G35010"/>
</dbReference>
<reference evidence="1" key="2">
    <citation type="submission" date="2013-04" db="UniProtKB">
        <authorList>
            <consortium name="EnsemblPlants"/>
        </authorList>
    </citation>
    <scope>IDENTIFICATION</scope>
</reference>
<proteinExistence type="predicted"/>
<protein>
    <submittedName>
        <fullName evidence="1">Uncharacterized protein</fullName>
    </submittedName>
</protein>
<evidence type="ECO:0000313" key="1">
    <source>
        <dbReference type="EnsemblPlants" id="OB01G35010.1"/>
    </source>
</evidence>
<reference evidence="1" key="1">
    <citation type="journal article" date="2013" name="Nat. Commun.">
        <title>Whole-genome sequencing of Oryza brachyantha reveals mechanisms underlying Oryza genome evolution.</title>
        <authorList>
            <person name="Chen J."/>
            <person name="Huang Q."/>
            <person name="Gao D."/>
            <person name="Wang J."/>
            <person name="Lang Y."/>
            <person name="Liu T."/>
            <person name="Li B."/>
            <person name="Bai Z."/>
            <person name="Luis Goicoechea J."/>
            <person name="Liang C."/>
            <person name="Chen C."/>
            <person name="Zhang W."/>
            <person name="Sun S."/>
            <person name="Liao Y."/>
            <person name="Zhang X."/>
            <person name="Yang L."/>
            <person name="Song C."/>
            <person name="Wang M."/>
            <person name="Shi J."/>
            <person name="Liu G."/>
            <person name="Liu J."/>
            <person name="Zhou H."/>
            <person name="Zhou W."/>
            <person name="Yu Q."/>
            <person name="An N."/>
            <person name="Chen Y."/>
            <person name="Cai Q."/>
            <person name="Wang B."/>
            <person name="Liu B."/>
            <person name="Min J."/>
            <person name="Huang Y."/>
            <person name="Wu H."/>
            <person name="Li Z."/>
            <person name="Zhang Y."/>
            <person name="Yin Y."/>
            <person name="Song W."/>
            <person name="Jiang J."/>
            <person name="Jackson S.A."/>
            <person name="Wing R.A."/>
            <person name="Wang J."/>
            <person name="Chen M."/>
        </authorList>
    </citation>
    <scope>NUCLEOTIDE SEQUENCE [LARGE SCALE GENOMIC DNA]</scope>
    <source>
        <strain evidence="1">cv. IRGC 101232</strain>
    </source>
</reference>
<dbReference type="Gramene" id="OB01G35010.1">
    <property type="protein sequence ID" value="OB01G35010.1"/>
    <property type="gene ID" value="OB01G35010"/>
</dbReference>
<organism evidence="1">
    <name type="scientific">Oryza brachyantha</name>
    <name type="common">malo sina</name>
    <dbReference type="NCBI Taxonomy" id="4533"/>
    <lineage>
        <taxon>Eukaryota</taxon>
        <taxon>Viridiplantae</taxon>
        <taxon>Streptophyta</taxon>
        <taxon>Embryophyta</taxon>
        <taxon>Tracheophyta</taxon>
        <taxon>Spermatophyta</taxon>
        <taxon>Magnoliopsida</taxon>
        <taxon>Liliopsida</taxon>
        <taxon>Poales</taxon>
        <taxon>Poaceae</taxon>
        <taxon>BOP clade</taxon>
        <taxon>Oryzoideae</taxon>
        <taxon>Oryzeae</taxon>
        <taxon>Oryzinae</taxon>
        <taxon>Oryza</taxon>
    </lineage>
</organism>
<name>J3L2P5_ORYBR</name>
<sequence length="89" mass="9563">MTVGVPLLAGGVPDLGLDELVVDADGLGGELDADGGPGLQAELVPREPRQQVRLPHAAVPDQHHLEQVVVLLLRPVPRPRRRRHRPPSS</sequence>
<dbReference type="eggNOG" id="ENOG502T2DA">
    <property type="taxonomic scope" value="Eukaryota"/>
</dbReference>
<dbReference type="Proteomes" id="UP000006038">
    <property type="component" value="Chromosome 1"/>
</dbReference>